<evidence type="ECO:0000256" key="4">
    <source>
        <dbReference type="ARBA" id="ARBA00022475"/>
    </source>
</evidence>
<reference evidence="10 11" key="1">
    <citation type="submission" date="2018-11" db="EMBL/GenBank/DDBJ databases">
        <authorList>
            <person name="Criscuolo A."/>
        </authorList>
    </citation>
    <scope>NUCLEOTIDE SEQUENCE [LARGE SCALE GENOMIC DNA]</scope>
    <source>
        <strain evidence="10">ACIP111625</strain>
    </source>
</reference>
<feature type="transmembrane region" description="Helical" evidence="8">
    <location>
        <begin position="202"/>
        <end position="224"/>
    </location>
</feature>
<organism evidence="10 11">
    <name type="scientific">Pseudogemmobacter humi</name>
    <dbReference type="NCBI Taxonomy" id="2483812"/>
    <lineage>
        <taxon>Bacteria</taxon>
        <taxon>Pseudomonadati</taxon>
        <taxon>Pseudomonadota</taxon>
        <taxon>Alphaproteobacteria</taxon>
        <taxon>Rhodobacterales</taxon>
        <taxon>Paracoccaceae</taxon>
        <taxon>Pseudogemmobacter</taxon>
    </lineage>
</organism>
<protein>
    <submittedName>
        <fullName evidence="10">Spermidine/putrescine transport system permease protein PotB</fullName>
    </submittedName>
</protein>
<proteinExistence type="inferred from homology"/>
<evidence type="ECO:0000259" key="9">
    <source>
        <dbReference type="PROSITE" id="PS50928"/>
    </source>
</evidence>
<feature type="transmembrane region" description="Helical" evidence="8">
    <location>
        <begin position="63"/>
        <end position="83"/>
    </location>
</feature>
<dbReference type="PROSITE" id="PS50928">
    <property type="entry name" value="ABC_TM1"/>
    <property type="match status" value="1"/>
</dbReference>
<keyword evidence="4" id="KW-1003">Cell membrane</keyword>
<dbReference type="Gene3D" id="1.10.3720.10">
    <property type="entry name" value="MetI-like"/>
    <property type="match status" value="1"/>
</dbReference>
<evidence type="ECO:0000313" key="11">
    <source>
        <dbReference type="Proteomes" id="UP000277498"/>
    </source>
</evidence>
<dbReference type="PANTHER" id="PTHR42929">
    <property type="entry name" value="INNER MEMBRANE ABC TRANSPORTER PERMEASE PROTEIN YDCU-RELATED-RELATED"/>
    <property type="match status" value="1"/>
</dbReference>
<keyword evidence="11" id="KW-1185">Reference proteome</keyword>
<dbReference type="EMBL" id="UXAW01000119">
    <property type="protein sequence ID" value="VDC33600.1"/>
    <property type="molecule type" value="Genomic_DNA"/>
</dbReference>
<evidence type="ECO:0000256" key="1">
    <source>
        <dbReference type="ARBA" id="ARBA00004651"/>
    </source>
</evidence>
<evidence type="ECO:0000256" key="7">
    <source>
        <dbReference type="ARBA" id="ARBA00023136"/>
    </source>
</evidence>
<name>A0A3P5XZI0_9RHOB</name>
<dbReference type="GO" id="GO:0055085">
    <property type="term" value="P:transmembrane transport"/>
    <property type="evidence" value="ECO:0007669"/>
    <property type="project" value="InterPro"/>
</dbReference>
<evidence type="ECO:0000256" key="5">
    <source>
        <dbReference type="ARBA" id="ARBA00022692"/>
    </source>
</evidence>
<keyword evidence="3" id="KW-0813">Transport</keyword>
<keyword evidence="7 8" id="KW-0472">Membrane</keyword>
<dbReference type="OrthoDB" id="9807047at2"/>
<keyword evidence="6 8" id="KW-1133">Transmembrane helix</keyword>
<dbReference type="AlphaFoldDB" id="A0A3P5XZI0"/>
<comment type="subcellular location">
    <subcellularLocation>
        <location evidence="1">Cell membrane</location>
        <topology evidence="1">Multi-pass membrane protein</topology>
    </subcellularLocation>
</comment>
<evidence type="ECO:0000256" key="2">
    <source>
        <dbReference type="ARBA" id="ARBA00007069"/>
    </source>
</evidence>
<dbReference type="GO" id="GO:0005886">
    <property type="term" value="C:plasma membrane"/>
    <property type="evidence" value="ECO:0007669"/>
    <property type="project" value="UniProtKB-SubCell"/>
</dbReference>
<dbReference type="CDD" id="cd06261">
    <property type="entry name" value="TM_PBP2"/>
    <property type="match status" value="1"/>
</dbReference>
<dbReference type="SUPFAM" id="SSF161098">
    <property type="entry name" value="MetI-like"/>
    <property type="match status" value="1"/>
</dbReference>
<evidence type="ECO:0000256" key="6">
    <source>
        <dbReference type="ARBA" id="ARBA00022989"/>
    </source>
</evidence>
<dbReference type="RefSeq" id="WP_124088592.1">
    <property type="nucleotide sequence ID" value="NZ_UXAW01000119.1"/>
</dbReference>
<evidence type="ECO:0000313" key="10">
    <source>
        <dbReference type="EMBL" id="VDC33600.1"/>
    </source>
</evidence>
<evidence type="ECO:0000256" key="3">
    <source>
        <dbReference type="ARBA" id="ARBA00022448"/>
    </source>
</evidence>
<dbReference type="PANTHER" id="PTHR42929:SF5">
    <property type="entry name" value="ABC TRANSPORTER PERMEASE PROTEIN"/>
    <property type="match status" value="1"/>
</dbReference>
<feature type="transmembrane region" description="Helical" evidence="8">
    <location>
        <begin position="244"/>
        <end position="266"/>
    </location>
</feature>
<dbReference type="Proteomes" id="UP000277498">
    <property type="component" value="Unassembled WGS sequence"/>
</dbReference>
<gene>
    <name evidence="10" type="primary">potB_11</name>
    <name evidence="10" type="ORF">XINFAN_03913</name>
</gene>
<comment type="similarity">
    <text evidence="2">Belongs to the binding-protein-dependent transport system permease family. CysTW subfamily.</text>
</comment>
<dbReference type="InterPro" id="IPR035906">
    <property type="entry name" value="MetI-like_sf"/>
</dbReference>
<evidence type="ECO:0000256" key="8">
    <source>
        <dbReference type="SAM" id="Phobius"/>
    </source>
</evidence>
<dbReference type="InterPro" id="IPR000515">
    <property type="entry name" value="MetI-like"/>
</dbReference>
<feature type="domain" description="ABC transmembrane type-1" evidence="9">
    <location>
        <begin position="61"/>
        <end position="267"/>
    </location>
</feature>
<feature type="transmembrane region" description="Helical" evidence="8">
    <location>
        <begin position="95"/>
        <end position="119"/>
    </location>
</feature>
<accession>A0A3P5XZI0</accession>
<sequence>MASGFLRRHSASLMLAPAMLLLAVFFLWPVLDLVRGSFAHPDGSLGQYERVFSRPAYVLVLQRTFLISGLTVLICAVIAYPVAYRLATASTTGKLVILAVILIPFWTNLLVLCYGWLIILSPTGTLNKALTGIGLIDNPLPLSGNMAGVLIGMVQTMLPYMVLPVAANMARIDPRIPQAARSLGAPPLQVFLRTWLPLTMSGVIAGGLLVFIMSIGFFIIPAILGGTKDIFIAQLIEMNINKVLNWGFAAALSTVVLVTTLVLYGVGVRWFGVDALWGRQ</sequence>
<keyword evidence="5 8" id="KW-0812">Transmembrane</keyword>